<evidence type="ECO:0000313" key="2">
    <source>
        <dbReference type="Proteomes" id="UP000001057"/>
    </source>
</evidence>
<reference evidence="1 2" key="1">
    <citation type="journal article" date="2011" name="Appl. Environ. Microbiol.">
        <title>Genomic and functional analyses of Rhodococcus equi phages ReqiPepy6, ReqiPoco6, ReqiPine5, and ReqiDocB7.</title>
        <authorList>
            <person name="Summer E.J."/>
            <person name="Liu M."/>
            <person name="Gill J.J."/>
            <person name="Grant M."/>
            <person name="Chan-Cortes T.N."/>
            <person name="Ferguson L."/>
            <person name="Janes C."/>
            <person name="Lange K."/>
            <person name="Bertoli M."/>
            <person name="Moore C."/>
            <person name="Orchard R.C."/>
            <person name="Cohen N."/>
            <person name="Young R."/>
        </authorList>
    </citation>
    <scope>NUCLEOTIDE SEQUENCE [LARGE SCALE GENOMIC DNA]</scope>
</reference>
<proteinExistence type="predicted"/>
<accession>D4P7R8</accession>
<dbReference type="EMBL" id="GU580942">
    <property type="protein sequence ID" value="ADD81048.1"/>
    <property type="molecule type" value="Genomic_DNA"/>
</dbReference>
<dbReference type="GeneID" id="18559760"/>
<evidence type="ECO:0000313" key="1">
    <source>
        <dbReference type="EMBL" id="ADD81048.1"/>
    </source>
</evidence>
<dbReference type="KEGG" id="vg:18559760"/>
<organism evidence="1 2">
    <name type="scientific">Rhodococcus phage ReqiPoco6</name>
    <dbReference type="NCBI Taxonomy" id="691964"/>
    <lineage>
        <taxon>Viruses</taxon>
        <taxon>Duplodnaviria</taxon>
        <taxon>Heunggongvirae</taxon>
        <taxon>Uroviricota</taxon>
        <taxon>Caudoviricetes</taxon>
        <taxon>Pepyhexavirus</taxon>
        <taxon>Pepyhexavirus poco6</taxon>
    </lineage>
</organism>
<sequence>MRTLVSNLIISLIDRLINLIEKTERKIDDVDKKLADPVQSREMIMNSFLFKVTVRIFNVIDRISPKTGRYLVRVMEKFVAKRKAAK</sequence>
<keyword evidence="2" id="KW-1185">Reference proteome</keyword>
<gene>
    <name evidence="1" type="ORF">Poco6gene050</name>
</gene>
<name>D4P7R8_9CAUD</name>
<dbReference type="Proteomes" id="UP000001057">
    <property type="component" value="Segment"/>
</dbReference>
<dbReference type="RefSeq" id="YP_009012631.1">
    <property type="nucleotide sequence ID" value="NC_023694.1"/>
</dbReference>
<protein>
    <submittedName>
        <fullName evidence="1">Gp050</fullName>
    </submittedName>
</protein>